<reference evidence="4" key="1">
    <citation type="journal article" date="2019" name="Int. J. Syst. Evol. Microbiol.">
        <title>The Global Catalogue of Microorganisms (GCM) 10K type strain sequencing project: providing services to taxonomists for standard genome sequencing and annotation.</title>
        <authorList>
            <consortium name="The Broad Institute Genomics Platform"/>
            <consortium name="The Broad Institute Genome Sequencing Center for Infectious Disease"/>
            <person name="Wu L."/>
            <person name="Ma J."/>
        </authorList>
    </citation>
    <scope>NUCLEOTIDE SEQUENCE [LARGE SCALE GENOMIC DNA]</scope>
    <source>
        <strain evidence="4">LMG 29894</strain>
    </source>
</reference>
<comment type="caution">
    <text evidence="3">The sequence shown here is derived from an EMBL/GenBank/DDBJ whole genome shotgun (WGS) entry which is preliminary data.</text>
</comment>
<dbReference type="EMBL" id="JBHSBU010000001">
    <property type="protein sequence ID" value="MFC4160059.1"/>
    <property type="molecule type" value="Genomic_DNA"/>
</dbReference>
<evidence type="ECO:0000256" key="1">
    <source>
        <dbReference type="SAM" id="Coils"/>
    </source>
</evidence>
<proteinExistence type="predicted"/>
<feature type="region of interest" description="Disordered" evidence="2">
    <location>
        <begin position="79"/>
        <end position="98"/>
    </location>
</feature>
<dbReference type="Proteomes" id="UP001595791">
    <property type="component" value="Unassembled WGS sequence"/>
</dbReference>
<evidence type="ECO:0000313" key="3">
    <source>
        <dbReference type="EMBL" id="MFC4160059.1"/>
    </source>
</evidence>
<feature type="coiled-coil region" evidence="1">
    <location>
        <begin position="13"/>
        <end position="40"/>
    </location>
</feature>
<evidence type="ECO:0000256" key="2">
    <source>
        <dbReference type="SAM" id="MobiDB-lite"/>
    </source>
</evidence>
<accession>A0ABV8MQ55</accession>
<evidence type="ECO:0000313" key="4">
    <source>
        <dbReference type="Proteomes" id="UP001595791"/>
    </source>
</evidence>
<gene>
    <name evidence="3" type="ORF">ACFOW7_11940</name>
</gene>
<sequence length="98" mass="10660">MSMNPEDKAVEIIAAANKLVADVQRELEEAESMYRQHGIDPAKLRSYVDGNLSAEDKAKAEALVKADLDAVEDEASQAKLHAAHAESSGRIKRPKSMV</sequence>
<keyword evidence="4" id="KW-1185">Reference proteome</keyword>
<keyword evidence="1" id="KW-0175">Coiled coil</keyword>
<protein>
    <submittedName>
        <fullName evidence="3">Uncharacterized protein</fullName>
    </submittedName>
</protein>
<organism evidence="3 4">
    <name type="scientific">Chitinimonas lacunae</name>
    <dbReference type="NCBI Taxonomy" id="1963018"/>
    <lineage>
        <taxon>Bacteria</taxon>
        <taxon>Pseudomonadati</taxon>
        <taxon>Pseudomonadota</taxon>
        <taxon>Betaproteobacteria</taxon>
        <taxon>Neisseriales</taxon>
        <taxon>Chitinibacteraceae</taxon>
        <taxon>Chitinimonas</taxon>
    </lineage>
</organism>
<name>A0ABV8MQ55_9NEIS</name>
<dbReference type="RefSeq" id="WP_378164477.1">
    <property type="nucleotide sequence ID" value="NZ_JBHSBU010000001.1"/>
</dbReference>